<dbReference type="Proteomes" id="UP000095282">
    <property type="component" value="Unplaced"/>
</dbReference>
<accession>A0A1I7UJN3</accession>
<evidence type="ECO:0000313" key="1">
    <source>
        <dbReference type="Proteomes" id="UP000095282"/>
    </source>
</evidence>
<dbReference type="STRING" id="1561998.A0A1I7UJN3"/>
<dbReference type="WBParaSite" id="Csp11.Scaffold629.g9998.t2">
    <property type="protein sequence ID" value="Csp11.Scaffold629.g9998.t2"/>
    <property type="gene ID" value="Csp11.Scaffold629.g9998"/>
</dbReference>
<protein>
    <submittedName>
        <fullName evidence="2">DUF3887 domain-containing protein</fullName>
    </submittedName>
</protein>
<proteinExistence type="predicted"/>
<reference evidence="2" key="1">
    <citation type="submission" date="2016-11" db="UniProtKB">
        <authorList>
            <consortium name="WormBaseParasite"/>
        </authorList>
    </citation>
    <scope>IDENTIFICATION</scope>
</reference>
<name>A0A1I7UJN3_9PELO</name>
<organism evidence="1 2">
    <name type="scientific">Caenorhabditis tropicalis</name>
    <dbReference type="NCBI Taxonomy" id="1561998"/>
    <lineage>
        <taxon>Eukaryota</taxon>
        <taxon>Metazoa</taxon>
        <taxon>Ecdysozoa</taxon>
        <taxon>Nematoda</taxon>
        <taxon>Chromadorea</taxon>
        <taxon>Rhabditida</taxon>
        <taxon>Rhabditina</taxon>
        <taxon>Rhabditomorpha</taxon>
        <taxon>Rhabditoidea</taxon>
        <taxon>Rhabditidae</taxon>
        <taxon>Peloderinae</taxon>
        <taxon>Caenorhabditis</taxon>
    </lineage>
</organism>
<dbReference type="AlphaFoldDB" id="A0A1I7UJN3"/>
<sequence length="158" mass="18106">MFLFLFSILAMAEATRFMVIVPESPKEVLENHLKMFQDAIIEGNKEILRTMIPSDEPEDRLDKLIQAHRSIKMEVEEASDSGEYIRGIVYYSKGKAEKVKVNVVIQKDPISQSGYKFVSIIHGGPKRQRNFPTCLIGFIWCYLYLIDIMPGSLDELFG</sequence>
<keyword evidence="1" id="KW-1185">Reference proteome</keyword>
<evidence type="ECO:0000313" key="2">
    <source>
        <dbReference type="WBParaSite" id="Csp11.Scaffold629.g9998.t2"/>
    </source>
</evidence>
<dbReference type="eggNOG" id="ENOG502TIM3">
    <property type="taxonomic scope" value="Eukaryota"/>
</dbReference>